<gene>
    <name evidence="1" type="ORF">CLV68_1627</name>
</gene>
<organism evidence="1 2">
    <name type="scientific">Actinokineospora cianjurensis</name>
    <dbReference type="NCBI Taxonomy" id="585224"/>
    <lineage>
        <taxon>Bacteria</taxon>
        <taxon>Bacillati</taxon>
        <taxon>Actinomycetota</taxon>
        <taxon>Actinomycetes</taxon>
        <taxon>Pseudonocardiales</taxon>
        <taxon>Pseudonocardiaceae</taxon>
        <taxon>Actinokineospora</taxon>
    </lineage>
</organism>
<dbReference type="EMBL" id="RCDD01000001">
    <property type="protein sequence ID" value="RLK61112.1"/>
    <property type="molecule type" value="Genomic_DNA"/>
</dbReference>
<keyword evidence="2" id="KW-1185">Reference proteome</keyword>
<dbReference type="OrthoDB" id="3681249at2"/>
<dbReference type="RefSeq" id="WP_121389825.1">
    <property type="nucleotide sequence ID" value="NZ_RCDD01000001.1"/>
</dbReference>
<sequence>MSWRDELSGIRDDQDPIRRARRAGELGDAYRQRQHELARLRRIAIDEARAQGMSYTEIAAACGVSKGRITQIRTTAPPTERAFFGVGPVVVGVPLRFGEDDRKRTYIDAADANAQRAAEGLLADLSLQATGRSILPDRAEPFDGDAVVICGPKSAPIGTTLLARDPHLDMTKSGNRWWIVNRDTGDKLGSPRNDPTPTASDLGYLARHLIDDRVVIHIAGITAYGSHGVVHYLAHNLPELWSSTGDTQFSMVVRSDHTEDGAITASAQVVSPVRW</sequence>
<dbReference type="Proteomes" id="UP000282454">
    <property type="component" value="Unassembled WGS sequence"/>
</dbReference>
<evidence type="ECO:0000313" key="2">
    <source>
        <dbReference type="Proteomes" id="UP000282454"/>
    </source>
</evidence>
<accession>A0A421B9A2</accession>
<protein>
    <recommendedName>
        <fullName evidence="3">Sigma-70-like protein</fullName>
    </recommendedName>
</protein>
<dbReference type="AlphaFoldDB" id="A0A421B9A2"/>
<evidence type="ECO:0008006" key="3">
    <source>
        <dbReference type="Google" id="ProtNLM"/>
    </source>
</evidence>
<proteinExistence type="predicted"/>
<comment type="caution">
    <text evidence="1">The sequence shown here is derived from an EMBL/GenBank/DDBJ whole genome shotgun (WGS) entry which is preliminary data.</text>
</comment>
<name>A0A421B9A2_9PSEU</name>
<evidence type="ECO:0000313" key="1">
    <source>
        <dbReference type="EMBL" id="RLK61112.1"/>
    </source>
</evidence>
<reference evidence="1 2" key="1">
    <citation type="submission" date="2018-10" db="EMBL/GenBank/DDBJ databases">
        <title>Genomic Encyclopedia of Archaeal and Bacterial Type Strains, Phase II (KMG-II): from individual species to whole genera.</title>
        <authorList>
            <person name="Goeker M."/>
        </authorList>
    </citation>
    <scope>NUCLEOTIDE SEQUENCE [LARGE SCALE GENOMIC DNA]</scope>
    <source>
        <strain evidence="1 2">DSM 45657</strain>
    </source>
</reference>